<dbReference type="InterPro" id="IPR012337">
    <property type="entry name" value="RNaseH-like_sf"/>
</dbReference>
<dbReference type="InterPro" id="IPR014811">
    <property type="entry name" value="ArgoL1"/>
</dbReference>
<dbReference type="PROSITE" id="PS50822">
    <property type="entry name" value="PIWI"/>
    <property type="match status" value="1"/>
</dbReference>
<dbReference type="InterPro" id="IPR036397">
    <property type="entry name" value="RNaseH_sf"/>
</dbReference>
<evidence type="ECO:0000313" key="3">
    <source>
        <dbReference type="Proteomes" id="UP001521785"/>
    </source>
</evidence>
<dbReference type="SMART" id="SM01163">
    <property type="entry name" value="DUF1785"/>
    <property type="match status" value="1"/>
</dbReference>
<comment type="caution">
    <text evidence="2">The sequence shown here is derived from an EMBL/GenBank/DDBJ whole genome shotgun (WGS) entry which is preliminary data.</text>
</comment>
<sequence length="733" mass="82837">MAATHTSALEEWDNPGHEFYYPKSTAPTLSPSNISADHGRAWKPHKDLFNMGITGTKNSQFPLRMNFMQGHPVKTYLTNHFEINITAKQLWEYEILDLDKGGHTRRKVRQLFNKAISTWPFLNENSGSFATDSVNTIISWVPLHHKISPGVHVEHKGDESAQIDDTSVVWSPMNVQDGKNGQDPIWARFRLVGKVDIAKLTSKSRSEARSEPESVGRDISHIERCLNIVISKSLTPEVVRLSGKKFYVRAGRSELLGTRGVSASLEIIRGYYFAVKPGMGNLFMNFNIATSAFFRPILVSEFLNDDDTFSGFESRFDILKRLRVFVEYPRKTLNSAKPNEYPDPFDGAPARIKNITEKSFDDIEKLTFRKKKQDDQGNFRKDAAGNFMFENKDTHVYKHLEEVFGKKVQPGRKAINVGSETNKIWYAQEHLRIIPYQIYTRPVPDHLTGSMVNTAARDPNVARTLIENEGLSKLGISQVGDSKVSFVKYDSASTKDKPIGQSGWNLRADHKFWPNKEVTTIKYYLIHGTSMANTKLGMSDVEKYEEAFRAQVCSRLSIPVANLRKVSHENTQIGNIENLTTDELDKEMKEKFRAAEDACADLMLLIIPAFNREIYRVYKNLADRVYSMRSICLTIKQDNLGKSQNMSKYMTNVAMKVNFKLGGVNTVVQELKNFGNDTLILGADVVHPGTAAFEGCPSIASIVGSLDQSATKYLGSMRLQSKPKMDREVLEKE</sequence>
<name>A0ABR3RR57_9PLEO</name>
<feature type="domain" description="Piwi" evidence="1">
    <location>
        <begin position="602"/>
        <end position="707"/>
    </location>
</feature>
<keyword evidence="3" id="KW-1185">Reference proteome</keyword>
<dbReference type="Proteomes" id="UP001521785">
    <property type="component" value="Unassembled WGS sequence"/>
</dbReference>
<evidence type="ECO:0000259" key="1">
    <source>
        <dbReference type="PROSITE" id="PS50822"/>
    </source>
</evidence>
<dbReference type="PANTHER" id="PTHR22891">
    <property type="entry name" value="EUKARYOTIC TRANSLATION INITIATION FACTOR 2C"/>
    <property type="match status" value="1"/>
</dbReference>
<organism evidence="2 3">
    <name type="scientific">Paraconiothyrium brasiliense</name>
    <dbReference type="NCBI Taxonomy" id="300254"/>
    <lineage>
        <taxon>Eukaryota</taxon>
        <taxon>Fungi</taxon>
        <taxon>Dikarya</taxon>
        <taxon>Ascomycota</taxon>
        <taxon>Pezizomycotina</taxon>
        <taxon>Dothideomycetes</taxon>
        <taxon>Pleosporomycetidae</taxon>
        <taxon>Pleosporales</taxon>
        <taxon>Massarineae</taxon>
        <taxon>Didymosphaeriaceae</taxon>
        <taxon>Paraconiothyrium</taxon>
    </lineage>
</organism>
<dbReference type="SUPFAM" id="SSF101690">
    <property type="entry name" value="PAZ domain"/>
    <property type="match status" value="1"/>
</dbReference>
<proteinExistence type="predicted"/>
<dbReference type="InterPro" id="IPR003165">
    <property type="entry name" value="Piwi"/>
</dbReference>
<dbReference type="Pfam" id="PF02171">
    <property type="entry name" value="Piwi"/>
    <property type="match status" value="1"/>
</dbReference>
<evidence type="ECO:0000313" key="2">
    <source>
        <dbReference type="EMBL" id="KAL1606847.1"/>
    </source>
</evidence>
<gene>
    <name evidence="2" type="ORF">SLS60_004256</name>
</gene>
<dbReference type="Pfam" id="PF08699">
    <property type="entry name" value="ArgoL1"/>
    <property type="match status" value="1"/>
</dbReference>
<accession>A0ABR3RR57</accession>
<dbReference type="EMBL" id="JAKJXO020000004">
    <property type="protein sequence ID" value="KAL1606847.1"/>
    <property type="molecule type" value="Genomic_DNA"/>
</dbReference>
<dbReference type="Gene3D" id="3.40.50.2300">
    <property type="match status" value="1"/>
</dbReference>
<dbReference type="SUPFAM" id="SSF53098">
    <property type="entry name" value="Ribonuclease H-like"/>
    <property type="match status" value="1"/>
</dbReference>
<reference evidence="2 3" key="1">
    <citation type="submission" date="2024-02" db="EMBL/GenBank/DDBJ databases">
        <title>De novo assembly and annotation of 12 fungi associated with fruit tree decline syndrome in Ontario, Canada.</title>
        <authorList>
            <person name="Sulman M."/>
            <person name="Ellouze W."/>
            <person name="Ilyukhin E."/>
        </authorList>
    </citation>
    <scope>NUCLEOTIDE SEQUENCE [LARGE SCALE GENOMIC DNA]</scope>
    <source>
        <strain evidence="2 3">M42-189</strain>
    </source>
</reference>
<dbReference type="Gene3D" id="3.30.420.10">
    <property type="entry name" value="Ribonuclease H-like superfamily/Ribonuclease H"/>
    <property type="match status" value="1"/>
</dbReference>
<dbReference type="InterPro" id="IPR036085">
    <property type="entry name" value="PAZ_dom_sf"/>
</dbReference>
<protein>
    <recommendedName>
        <fullName evidence="1">Piwi domain-containing protein</fullName>
    </recommendedName>
</protein>